<name>A0ABT1KER9_9ACTN</name>
<comment type="caution">
    <text evidence="1">The sequence shown here is derived from an EMBL/GenBank/DDBJ whole genome shotgun (WGS) entry which is preliminary data.</text>
</comment>
<organism evidence="1 2">
    <name type="scientific">Nonomuraea roseoviolacea subsp. carminata</name>
    <dbReference type="NCBI Taxonomy" id="160689"/>
    <lineage>
        <taxon>Bacteria</taxon>
        <taxon>Bacillati</taxon>
        <taxon>Actinomycetota</taxon>
        <taxon>Actinomycetes</taxon>
        <taxon>Streptosporangiales</taxon>
        <taxon>Streptosporangiaceae</taxon>
        <taxon>Nonomuraea</taxon>
    </lineage>
</organism>
<reference evidence="1 2" key="1">
    <citation type="submission" date="2022-06" db="EMBL/GenBank/DDBJ databases">
        <title>Sequencing the genomes of 1000 actinobacteria strains.</title>
        <authorList>
            <person name="Klenk H.-P."/>
        </authorList>
    </citation>
    <scope>NUCLEOTIDE SEQUENCE [LARGE SCALE GENOMIC DNA]</scope>
    <source>
        <strain evidence="1 2">DSM 44170</strain>
    </source>
</reference>
<evidence type="ECO:0000313" key="2">
    <source>
        <dbReference type="Proteomes" id="UP001320766"/>
    </source>
</evidence>
<proteinExistence type="predicted"/>
<protein>
    <recommendedName>
        <fullName evidence="3">Response regulator</fullName>
    </recommendedName>
</protein>
<dbReference type="EMBL" id="JAMZEC010000001">
    <property type="protein sequence ID" value="MCP2352119.1"/>
    <property type="molecule type" value="Genomic_DNA"/>
</dbReference>
<gene>
    <name evidence="1" type="ORF">HD595_008241</name>
</gene>
<accession>A0ABT1KER9</accession>
<evidence type="ECO:0008006" key="3">
    <source>
        <dbReference type="Google" id="ProtNLM"/>
    </source>
</evidence>
<evidence type="ECO:0000313" key="1">
    <source>
        <dbReference type="EMBL" id="MCP2352119.1"/>
    </source>
</evidence>
<dbReference type="Proteomes" id="UP001320766">
    <property type="component" value="Unassembled WGS sequence"/>
</dbReference>
<keyword evidence="2" id="KW-1185">Reference proteome</keyword>
<sequence length="39" mass="4364">MDNGPMLLDALTRHRPDVAVIDVRQAAPHLPRKLHVRPG</sequence>